<evidence type="ECO:0000313" key="7">
    <source>
        <dbReference type="Proteomes" id="UP001221898"/>
    </source>
</evidence>
<keyword evidence="4" id="KW-0812">Transmembrane</keyword>
<comment type="caution">
    <text evidence="6">The sequence shown here is derived from an EMBL/GenBank/DDBJ whole genome shotgun (WGS) entry which is preliminary data.</text>
</comment>
<accession>A0AAD7S7D5</accession>
<keyword evidence="7" id="KW-1185">Reference proteome</keyword>
<proteinExistence type="predicted"/>
<keyword evidence="2" id="KW-0325">Glycoprotein</keyword>
<evidence type="ECO:0000256" key="1">
    <source>
        <dbReference type="ARBA" id="ARBA00023157"/>
    </source>
</evidence>
<evidence type="ECO:0000256" key="2">
    <source>
        <dbReference type="ARBA" id="ARBA00023180"/>
    </source>
</evidence>
<keyword evidence="4" id="KW-0472">Membrane</keyword>
<feature type="region of interest" description="Disordered" evidence="3">
    <location>
        <begin position="209"/>
        <end position="231"/>
    </location>
</feature>
<sequence>MNPRTRKMSTCKSTSTEHATQRKVCSINIQNATVDDSGTYYCSAIYGNIIYMGNGSTVIVRKEKSTASPPIEILWSSDKIHRPIVPLTCSVSGVVPQQARVFWVIDGEEKIGLTGSIWTKDGDAVIESTQNRVLVPAEVWDRGAPCTCVVEFDGRNASKSVQRPESGDACAVLLYGAIAGAALLITVTISIAVCLLRGHYVGNHGHAWEPRRAPGTGHGPQHSGSQGSESQTVDNALYKEVQYATLEEASLGRRTNIVLH</sequence>
<name>A0AAD7S7D5_9TELE</name>
<feature type="transmembrane region" description="Helical" evidence="4">
    <location>
        <begin position="172"/>
        <end position="196"/>
    </location>
</feature>
<dbReference type="InterPro" id="IPR007110">
    <property type="entry name" value="Ig-like_dom"/>
</dbReference>
<dbReference type="Pfam" id="PF07686">
    <property type="entry name" value="V-set"/>
    <property type="match status" value="1"/>
</dbReference>
<reference evidence="6" key="1">
    <citation type="journal article" date="2023" name="Science">
        <title>Genome structures resolve the early diversification of teleost fishes.</title>
        <authorList>
            <person name="Parey E."/>
            <person name="Louis A."/>
            <person name="Montfort J."/>
            <person name="Bouchez O."/>
            <person name="Roques C."/>
            <person name="Iampietro C."/>
            <person name="Lluch J."/>
            <person name="Castinel A."/>
            <person name="Donnadieu C."/>
            <person name="Desvignes T."/>
            <person name="Floi Bucao C."/>
            <person name="Jouanno E."/>
            <person name="Wen M."/>
            <person name="Mejri S."/>
            <person name="Dirks R."/>
            <person name="Jansen H."/>
            <person name="Henkel C."/>
            <person name="Chen W.J."/>
            <person name="Zahm M."/>
            <person name="Cabau C."/>
            <person name="Klopp C."/>
            <person name="Thompson A.W."/>
            <person name="Robinson-Rechavi M."/>
            <person name="Braasch I."/>
            <person name="Lecointre G."/>
            <person name="Bobe J."/>
            <person name="Postlethwait J.H."/>
            <person name="Berthelot C."/>
            <person name="Roest Crollius H."/>
            <person name="Guiguen Y."/>
        </authorList>
    </citation>
    <scope>NUCLEOTIDE SEQUENCE</scope>
    <source>
        <strain evidence="6">NC1722</strain>
    </source>
</reference>
<evidence type="ECO:0000256" key="4">
    <source>
        <dbReference type="SAM" id="Phobius"/>
    </source>
</evidence>
<keyword evidence="1" id="KW-1015">Disulfide bond</keyword>
<evidence type="ECO:0000259" key="5">
    <source>
        <dbReference type="PROSITE" id="PS50835"/>
    </source>
</evidence>
<feature type="domain" description="Ig-like" evidence="5">
    <location>
        <begin position="69"/>
        <end position="162"/>
    </location>
</feature>
<dbReference type="Gene3D" id="2.60.40.10">
    <property type="entry name" value="Immunoglobulins"/>
    <property type="match status" value="2"/>
</dbReference>
<evidence type="ECO:0000256" key="3">
    <source>
        <dbReference type="SAM" id="MobiDB-lite"/>
    </source>
</evidence>
<dbReference type="PANTHER" id="PTHR19971">
    <property type="entry name" value="SIGNAL-REGULATORY PROTEIN BETA"/>
    <property type="match status" value="1"/>
</dbReference>
<protein>
    <recommendedName>
        <fullName evidence="5">Ig-like domain-containing protein</fullName>
    </recommendedName>
</protein>
<keyword evidence="4" id="KW-1133">Transmembrane helix</keyword>
<evidence type="ECO:0000313" key="6">
    <source>
        <dbReference type="EMBL" id="KAJ8397325.1"/>
    </source>
</evidence>
<dbReference type="EMBL" id="JAINUG010000099">
    <property type="protein sequence ID" value="KAJ8397325.1"/>
    <property type="molecule type" value="Genomic_DNA"/>
</dbReference>
<dbReference type="InterPro" id="IPR013106">
    <property type="entry name" value="Ig_V-set"/>
</dbReference>
<dbReference type="InterPro" id="IPR051755">
    <property type="entry name" value="Ig-like_CS_Receptor"/>
</dbReference>
<dbReference type="InterPro" id="IPR013783">
    <property type="entry name" value="Ig-like_fold"/>
</dbReference>
<dbReference type="InterPro" id="IPR036179">
    <property type="entry name" value="Ig-like_dom_sf"/>
</dbReference>
<gene>
    <name evidence="6" type="ORF">AAFF_G00441590</name>
</gene>
<dbReference type="SUPFAM" id="SSF48726">
    <property type="entry name" value="Immunoglobulin"/>
    <property type="match status" value="2"/>
</dbReference>
<dbReference type="PROSITE" id="PS50835">
    <property type="entry name" value="IG_LIKE"/>
    <property type="match status" value="1"/>
</dbReference>
<feature type="compositionally biased region" description="Low complexity" evidence="3">
    <location>
        <begin position="219"/>
        <end position="231"/>
    </location>
</feature>
<dbReference type="AlphaFoldDB" id="A0AAD7S7D5"/>
<organism evidence="6 7">
    <name type="scientific">Aldrovandia affinis</name>
    <dbReference type="NCBI Taxonomy" id="143900"/>
    <lineage>
        <taxon>Eukaryota</taxon>
        <taxon>Metazoa</taxon>
        <taxon>Chordata</taxon>
        <taxon>Craniata</taxon>
        <taxon>Vertebrata</taxon>
        <taxon>Euteleostomi</taxon>
        <taxon>Actinopterygii</taxon>
        <taxon>Neopterygii</taxon>
        <taxon>Teleostei</taxon>
        <taxon>Notacanthiformes</taxon>
        <taxon>Halosauridae</taxon>
        <taxon>Aldrovandia</taxon>
    </lineage>
</organism>
<dbReference type="Proteomes" id="UP001221898">
    <property type="component" value="Unassembled WGS sequence"/>
</dbReference>